<feature type="transmembrane region" description="Helical" evidence="2">
    <location>
        <begin position="400"/>
        <end position="419"/>
    </location>
</feature>
<feature type="transmembrane region" description="Helical" evidence="2">
    <location>
        <begin position="253"/>
        <end position="273"/>
    </location>
</feature>
<accession>A0A7G5IKC2</accession>
<feature type="transmembrane region" description="Helical" evidence="2">
    <location>
        <begin position="229"/>
        <end position="247"/>
    </location>
</feature>
<sequence length="750" mass="80196">MRALFTATIFLGSFLLFLIQPMVARLALPTLGGSPNVWNVAMLFYQGALLLGYLYAHLLSRFAVRTQAGLHVALFLLAALTLPVGLATPVGINASTAPGLWLLAALAGGIGLLFVTVAAQAPLMQAWFARSGDRDAANPWFLYAASNAGSLLGLLAYPFLLEPLTALPAQTLGWSIGFGALLLLVGLCGWRVGFMPPPSAARTPPPPAGEMGEQSAAGAGIGWRRRVRWVLLAAVPSGLMLSSTTHITTDIMAMPLLWVLPLGLYLISFILVFGGNGAAWTRRAVLVAPVLLLLFGGVGLFAIGKVATLYGLATLLLLLVIAVALHGTLAGDRPHPSRLTEFYLWMSFGGALGGLFCGLLAPMLFDWTYEYPLLLVLAALLLPARPLTRRIGRLWQGRPRLLTAFAVVALAALGWWTSFAISIDALQMLIVAPVAVIALIAVLAIGRPALFAFALLNLMLALGGWKQIDISTIPGARERSFFGIYSIENNYADNSRRLLHGTTLHGIQSLDPALSRTPLSYYAPKSGVGQVMRAAPALFGPGASIAFVGLGTGSLACYAQPGQRWTVYEIDPVIVRMAFDPKRFSYVSQCKPDLAVKLGDARLELAATPAASLDVLAVDAFSSDAIPLHLMTKEAFAIYKRVLRQDGVLLVHISNRFLRLAPVVAAIAAESGWRARELQYKPTSEDNAGNRTFTSSDWIVLTRSEARMAAVLAATDGDWQPLPRDAAVSAWSDDFASILPTLKPLHIPGL</sequence>
<dbReference type="KEGG" id="sand:H3309_04870"/>
<feature type="transmembrane region" description="Helical" evidence="2">
    <location>
        <begin position="309"/>
        <end position="330"/>
    </location>
</feature>
<dbReference type="InterPro" id="IPR029063">
    <property type="entry name" value="SAM-dependent_MTases_sf"/>
</dbReference>
<organism evidence="3 4">
    <name type="scientific">Sandaracinobacteroides saxicola</name>
    <dbReference type="NCBI Taxonomy" id="2759707"/>
    <lineage>
        <taxon>Bacteria</taxon>
        <taxon>Pseudomonadati</taxon>
        <taxon>Pseudomonadota</taxon>
        <taxon>Alphaproteobacteria</taxon>
        <taxon>Sphingomonadales</taxon>
        <taxon>Sphingosinicellaceae</taxon>
        <taxon>Sandaracinobacteroides</taxon>
    </lineage>
</organism>
<dbReference type="SUPFAM" id="SSF53335">
    <property type="entry name" value="S-adenosyl-L-methionine-dependent methyltransferases"/>
    <property type="match status" value="1"/>
</dbReference>
<proteinExistence type="predicted"/>
<feature type="transmembrane region" description="Helical" evidence="2">
    <location>
        <begin position="68"/>
        <end position="88"/>
    </location>
</feature>
<reference evidence="3 4" key="1">
    <citation type="submission" date="2020-07" db="EMBL/GenBank/DDBJ databases">
        <title>Complete genome sequence for Sandaracinobacter sp. M6.</title>
        <authorList>
            <person name="Tang Y."/>
            <person name="Liu Q."/>
            <person name="Guo Z."/>
            <person name="Lei P."/>
            <person name="Huang B."/>
        </authorList>
    </citation>
    <scope>NUCLEOTIDE SEQUENCE [LARGE SCALE GENOMIC DNA]</scope>
    <source>
        <strain evidence="3 4">M6</strain>
    </source>
</reference>
<dbReference type="GO" id="GO:0006596">
    <property type="term" value="P:polyamine biosynthetic process"/>
    <property type="evidence" value="ECO:0007669"/>
    <property type="project" value="UniProtKB-KW"/>
</dbReference>
<gene>
    <name evidence="3" type="ORF">H3309_04870</name>
</gene>
<dbReference type="Proteomes" id="UP000515292">
    <property type="component" value="Chromosome"/>
</dbReference>
<dbReference type="PANTHER" id="PTHR43317:SF1">
    <property type="entry name" value="THERMOSPERMINE SYNTHASE ACAULIS5"/>
    <property type="match status" value="1"/>
</dbReference>
<keyword evidence="4" id="KW-1185">Reference proteome</keyword>
<feature type="transmembrane region" description="Helical" evidence="2">
    <location>
        <begin position="425"/>
        <end position="445"/>
    </location>
</feature>
<evidence type="ECO:0000256" key="1">
    <source>
        <dbReference type="ARBA" id="ARBA00023115"/>
    </source>
</evidence>
<name>A0A7G5IKC2_9SPHN</name>
<dbReference type="Gene3D" id="3.40.50.150">
    <property type="entry name" value="Vaccinia Virus protein VP39"/>
    <property type="match status" value="1"/>
</dbReference>
<feature type="transmembrane region" description="Helical" evidence="2">
    <location>
        <begin position="285"/>
        <end position="303"/>
    </location>
</feature>
<keyword evidence="2" id="KW-0812">Transmembrane</keyword>
<feature type="transmembrane region" description="Helical" evidence="2">
    <location>
        <begin position="140"/>
        <end position="160"/>
    </location>
</feature>
<feature type="transmembrane region" description="Helical" evidence="2">
    <location>
        <begin position="172"/>
        <end position="192"/>
    </location>
</feature>
<keyword evidence="1" id="KW-0620">Polyamine biosynthesis</keyword>
<dbReference type="SUPFAM" id="SSF103473">
    <property type="entry name" value="MFS general substrate transporter"/>
    <property type="match status" value="1"/>
</dbReference>
<feature type="transmembrane region" description="Helical" evidence="2">
    <location>
        <begin position="100"/>
        <end position="119"/>
    </location>
</feature>
<feature type="transmembrane region" description="Helical" evidence="2">
    <location>
        <begin position="37"/>
        <end position="56"/>
    </location>
</feature>
<evidence type="ECO:0000256" key="2">
    <source>
        <dbReference type="SAM" id="Phobius"/>
    </source>
</evidence>
<dbReference type="AlphaFoldDB" id="A0A7G5IKC2"/>
<evidence type="ECO:0000313" key="3">
    <source>
        <dbReference type="EMBL" id="QMW23814.1"/>
    </source>
</evidence>
<keyword evidence="2" id="KW-0472">Membrane</keyword>
<evidence type="ECO:0000313" key="4">
    <source>
        <dbReference type="Proteomes" id="UP000515292"/>
    </source>
</evidence>
<protein>
    <submittedName>
        <fullName evidence="3">Fused MFS/spermidine synthase</fullName>
    </submittedName>
</protein>
<feature type="transmembrane region" description="Helical" evidence="2">
    <location>
        <begin position="342"/>
        <end position="365"/>
    </location>
</feature>
<keyword evidence="2" id="KW-1133">Transmembrane helix</keyword>
<dbReference type="EMBL" id="CP059851">
    <property type="protein sequence ID" value="QMW23814.1"/>
    <property type="molecule type" value="Genomic_DNA"/>
</dbReference>
<dbReference type="PANTHER" id="PTHR43317">
    <property type="entry name" value="THERMOSPERMINE SYNTHASE ACAULIS5"/>
    <property type="match status" value="1"/>
</dbReference>
<dbReference type="InterPro" id="IPR036259">
    <property type="entry name" value="MFS_trans_sf"/>
</dbReference>
<dbReference type="RefSeq" id="WP_182297637.1">
    <property type="nucleotide sequence ID" value="NZ_CP059851.1"/>
</dbReference>
<dbReference type="NCBIfam" id="NF037959">
    <property type="entry name" value="MFS_SpdSyn"/>
    <property type="match status" value="1"/>
</dbReference>